<name>A0A645FRD1_9ZZZZ</name>
<protein>
    <submittedName>
        <fullName evidence="1">Uncharacterized protein</fullName>
    </submittedName>
</protein>
<reference evidence="1" key="1">
    <citation type="submission" date="2019-08" db="EMBL/GenBank/DDBJ databases">
        <authorList>
            <person name="Kucharzyk K."/>
            <person name="Murdoch R.W."/>
            <person name="Higgins S."/>
            <person name="Loffler F."/>
        </authorList>
    </citation>
    <scope>NUCLEOTIDE SEQUENCE</scope>
</reference>
<proteinExistence type="predicted"/>
<accession>A0A645FRD1</accession>
<comment type="caution">
    <text evidence="1">The sequence shown here is derived from an EMBL/GenBank/DDBJ whole genome shotgun (WGS) entry which is preliminary data.</text>
</comment>
<organism evidence="1">
    <name type="scientific">bioreactor metagenome</name>
    <dbReference type="NCBI Taxonomy" id="1076179"/>
    <lineage>
        <taxon>unclassified sequences</taxon>
        <taxon>metagenomes</taxon>
        <taxon>ecological metagenomes</taxon>
    </lineage>
</organism>
<sequence length="78" mass="8507">MSTFLWLPISALIRFWIPSAPMVPKRVMYAPPITGEGIVAINAPSLPTSERIISITAPALTTCLLATPVRPMRPMFSV</sequence>
<dbReference type="AlphaFoldDB" id="A0A645FRD1"/>
<evidence type="ECO:0000313" key="1">
    <source>
        <dbReference type="EMBL" id="MPN15969.1"/>
    </source>
</evidence>
<gene>
    <name evidence="1" type="ORF">SDC9_163305</name>
</gene>
<dbReference type="EMBL" id="VSSQ01062856">
    <property type="protein sequence ID" value="MPN15969.1"/>
    <property type="molecule type" value="Genomic_DNA"/>
</dbReference>